<proteinExistence type="predicted"/>
<feature type="domain" description="RRM" evidence="6">
    <location>
        <begin position="16"/>
        <end position="102"/>
    </location>
</feature>
<evidence type="ECO:0000256" key="3">
    <source>
        <dbReference type="ARBA" id="ARBA00023242"/>
    </source>
</evidence>
<evidence type="ECO:0000259" key="6">
    <source>
        <dbReference type="PROSITE" id="PS50102"/>
    </source>
</evidence>
<dbReference type="Gene3D" id="3.30.70.330">
    <property type="match status" value="1"/>
</dbReference>
<dbReference type="InterPro" id="IPR000504">
    <property type="entry name" value="RRM_dom"/>
</dbReference>
<evidence type="ECO:0000256" key="5">
    <source>
        <dbReference type="SAM" id="MobiDB-lite"/>
    </source>
</evidence>
<dbReference type="PROSITE" id="PS50102">
    <property type="entry name" value="RRM"/>
    <property type="match status" value="1"/>
</dbReference>
<dbReference type="PANTHER" id="PTHR23238">
    <property type="entry name" value="RNA BINDING PROTEIN"/>
    <property type="match status" value="1"/>
</dbReference>
<protein>
    <recommendedName>
        <fullName evidence="6">RRM domain-containing protein</fullName>
    </recommendedName>
</protein>
<comment type="subcellular location">
    <subcellularLocation>
        <location evidence="1">Nucleus</location>
    </subcellularLocation>
</comment>
<dbReference type="CDD" id="cd12534">
    <property type="entry name" value="RRM_SARFH"/>
    <property type="match status" value="1"/>
</dbReference>
<reference evidence="7" key="1">
    <citation type="submission" date="2021-01" db="EMBL/GenBank/DDBJ databases">
        <authorList>
            <person name="Corre E."/>
            <person name="Pelletier E."/>
            <person name="Niang G."/>
            <person name="Scheremetjew M."/>
            <person name="Finn R."/>
            <person name="Kale V."/>
            <person name="Holt S."/>
            <person name="Cochrane G."/>
            <person name="Meng A."/>
            <person name="Brown T."/>
            <person name="Cohen L."/>
        </authorList>
    </citation>
    <scope>NUCLEOTIDE SEQUENCE</scope>
    <source>
        <strain evidence="7">SAG 63-3</strain>
    </source>
</reference>
<dbReference type="GO" id="GO:0003723">
    <property type="term" value="F:RNA binding"/>
    <property type="evidence" value="ECO:0007669"/>
    <property type="project" value="UniProtKB-UniRule"/>
</dbReference>
<keyword evidence="3" id="KW-0539">Nucleus</keyword>
<gene>
    <name evidence="7" type="ORF">PPAR00522_LOCUS16056</name>
</gene>
<dbReference type="GO" id="GO:0006355">
    <property type="term" value="P:regulation of DNA-templated transcription"/>
    <property type="evidence" value="ECO:0007669"/>
    <property type="project" value="InterPro"/>
</dbReference>
<dbReference type="InterPro" id="IPR012677">
    <property type="entry name" value="Nucleotide-bd_a/b_plait_sf"/>
</dbReference>
<evidence type="ECO:0000256" key="1">
    <source>
        <dbReference type="ARBA" id="ARBA00004123"/>
    </source>
</evidence>
<dbReference type="FunFam" id="3.30.70.330:FF:000574">
    <property type="entry name" value="HIV Tat-specific factor 1"/>
    <property type="match status" value="1"/>
</dbReference>
<sequence length="127" mass="13598">MSADSDILTFNVPDTDTIYVSGLPKDVTEDEIAGYFGSIGILKIDKKTKRPKIWLYRDKSTGELKGDGTVTFEDPYTAGSAVEWFNNKTWKSSQLSVSLSERKQASGPPGRYGGGGGGGGSGGRGRR</sequence>
<dbReference type="GO" id="GO:0005634">
    <property type="term" value="C:nucleus"/>
    <property type="evidence" value="ECO:0007669"/>
    <property type="project" value="UniProtKB-SubCell"/>
</dbReference>
<dbReference type="EMBL" id="HBFM01024750">
    <property type="protein sequence ID" value="CAD8782461.1"/>
    <property type="molecule type" value="Transcribed_RNA"/>
</dbReference>
<dbReference type="Pfam" id="PF00076">
    <property type="entry name" value="RRM_1"/>
    <property type="match status" value="1"/>
</dbReference>
<evidence type="ECO:0000313" key="7">
    <source>
        <dbReference type="EMBL" id="CAD8782461.1"/>
    </source>
</evidence>
<evidence type="ECO:0000256" key="2">
    <source>
        <dbReference type="ARBA" id="ARBA00022884"/>
    </source>
</evidence>
<organism evidence="7">
    <name type="scientific">Polytomella parva</name>
    <dbReference type="NCBI Taxonomy" id="51329"/>
    <lineage>
        <taxon>Eukaryota</taxon>
        <taxon>Viridiplantae</taxon>
        <taxon>Chlorophyta</taxon>
        <taxon>core chlorophytes</taxon>
        <taxon>Chlorophyceae</taxon>
        <taxon>CS clade</taxon>
        <taxon>Chlamydomonadales</taxon>
        <taxon>Chlamydomonadaceae</taxon>
        <taxon>Polytomella</taxon>
    </lineage>
</organism>
<dbReference type="AlphaFoldDB" id="A0A7S0YJD3"/>
<dbReference type="SMART" id="SM00360">
    <property type="entry name" value="RRM"/>
    <property type="match status" value="1"/>
</dbReference>
<feature type="region of interest" description="Disordered" evidence="5">
    <location>
        <begin position="96"/>
        <end position="127"/>
    </location>
</feature>
<accession>A0A7S0YJD3</accession>
<dbReference type="InterPro" id="IPR035979">
    <property type="entry name" value="RBD_domain_sf"/>
</dbReference>
<dbReference type="InterPro" id="IPR034870">
    <property type="entry name" value="TET_fam"/>
</dbReference>
<name>A0A7S0YJD3_9CHLO</name>
<keyword evidence="2 4" id="KW-0694">RNA-binding</keyword>
<dbReference type="SUPFAM" id="SSF54928">
    <property type="entry name" value="RNA-binding domain, RBD"/>
    <property type="match status" value="1"/>
</dbReference>
<evidence type="ECO:0000256" key="4">
    <source>
        <dbReference type="PROSITE-ProRule" id="PRU00176"/>
    </source>
</evidence>
<feature type="compositionally biased region" description="Gly residues" evidence="5">
    <location>
        <begin position="110"/>
        <end position="127"/>
    </location>
</feature>